<dbReference type="GO" id="GO:0016614">
    <property type="term" value="F:oxidoreductase activity, acting on CH-OH group of donors"/>
    <property type="evidence" value="ECO:0007669"/>
    <property type="project" value="InterPro"/>
</dbReference>
<dbReference type="EC" id="1.1.99.-" evidence="9"/>
<dbReference type="Gene3D" id="3.50.50.60">
    <property type="entry name" value="FAD/NAD(P)-binding domain"/>
    <property type="match status" value="1"/>
</dbReference>
<evidence type="ECO:0000313" key="10">
    <source>
        <dbReference type="Proteomes" id="UP000051326"/>
    </source>
</evidence>
<evidence type="ECO:0000256" key="6">
    <source>
        <dbReference type="RuleBase" id="RU003968"/>
    </source>
</evidence>
<name>A0A0P1H6C6_9RHOB</name>
<dbReference type="STRING" id="1396826.PHA8399_00643"/>
<evidence type="ECO:0000256" key="2">
    <source>
        <dbReference type="ARBA" id="ARBA00010790"/>
    </source>
</evidence>
<evidence type="ECO:0000256" key="5">
    <source>
        <dbReference type="PIRSR" id="PIRSR000137-2"/>
    </source>
</evidence>
<organism evidence="9 10">
    <name type="scientific">Leisingera aquaemixtae</name>
    <dbReference type="NCBI Taxonomy" id="1396826"/>
    <lineage>
        <taxon>Bacteria</taxon>
        <taxon>Pseudomonadati</taxon>
        <taxon>Pseudomonadota</taxon>
        <taxon>Alphaproteobacteria</taxon>
        <taxon>Rhodobacterales</taxon>
        <taxon>Roseobacteraceae</taxon>
        <taxon>Leisingera</taxon>
    </lineage>
</organism>
<evidence type="ECO:0000256" key="4">
    <source>
        <dbReference type="ARBA" id="ARBA00022827"/>
    </source>
</evidence>
<dbReference type="PROSITE" id="PS00624">
    <property type="entry name" value="GMC_OXRED_2"/>
    <property type="match status" value="1"/>
</dbReference>
<dbReference type="EMBL" id="CYSR01000009">
    <property type="protein sequence ID" value="CUH98529.1"/>
    <property type="molecule type" value="Genomic_DNA"/>
</dbReference>
<comment type="cofactor">
    <cofactor evidence="1 5">
        <name>FAD</name>
        <dbReference type="ChEBI" id="CHEBI:57692"/>
    </cofactor>
</comment>
<dbReference type="PIRSF" id="PIRSF000137">
    <property type="entry name" value="Alcohol_oxidase"/>
    <property type="match status" value="1"/>
</dbReference>
<feature type="binding site" evidence="5">
    <location>
        <position position="84"/>
    </location>
    <ligand>
        <name>FAD</name>
        <dbReference type="ChEBI" id="CHEBI:57692"/>
    </ligand>
</feature>
<feature type="binding site" evidence="5">
    <location>
        <position position="230"/>
    </location>
    <ligand>
        <name>FAD</name>
        <dbReference type="ChEBI" id="CHEBI:57692"/>
    </ligand>
</feature>
<sequence length="552" mass="59081">MARTFDFIIVGAGSAGCVLADRLTASGRHKVLLIEAGGTDRRVWIRIPVGYGFTFSDPKVNWRYSAAADPGLNGRAAYWPRGKVLGGSSSINAMAYVRGLPHDFDDWEAAGAAGWGWEAVRASYDALESTDEWHEGRRRLRGRGPVRVTDLSERMHPFARNFLAAGQDMGWPVLQDMNAAAEAGTNTLPGEGLGYVRSTVKAGRRWSSADAFLRPAMRRGNLTVVSGALVEKVLTAGGRATGVAYRVKGQTQLAAAAREVILSAGAVNSPQLLQLSGIGPAALLQRHGILVKHDLPQVGQGLQDHLAVSHYYWANTATLNSRLGSVAGQVKAGLQYVLTRKGPLSVPVNQCSGFVRTQGAALPDVQVYCNPASYSTQASGKPQIDRDNGFLLCVQPSRPLSRGQIAIRSADPAQAPLIEPNSLSAEEDKVTAVRASRLLQALAATPALKRVTRERRDPDILHMDDAALLENFRERAGSVFHASCTCRMGHTAADSVLDARLRVHGMAGLRVIDASAFPNVTSGNTNAPTMMLAARGAQMVLDDNENRPLAAE</sequence>
<dbReference type="AlphaFoldDB" id="A0A0P1H6C6"/>
<dbReference type="InterPro" id="IPR000172">
    <property type="entry name" value="GMC_OxRdtase_N"/>
</dbReference>
<dbReference type="Pfam" id="PF00732">
    <property type="entry name" value="GMC_oxred_N"/>
    <property type="match status" value="1"/>
</dbReference>
<dbReference type="PROSITE" id="PS00623">
    <property type="entry name" value="GMC_OXRED_1"/>
    <property type="match status" value="1"/>
</dbReference>
<accession>A0A0P1H6C6</accession>
<evidence type="ECO:0000256" key="1">
    <source>
        <dbReference type="ARBA" id="ARBA00001974"/>
    </source>
</evidence>
<evidence type="ECO:0000313" key="9">
    <source>
        <dbReference type="EMBL" id="CUH98529.1"/>
    </source>
</evidence>
<dbReference type="Pfam" id="PF05199">
    <property type="entry name" value="GMC_oxred_C"/>
    <property type="match status" value="1"/>
</dbReference>
<keyword evidence="9" id="KW-0560">Oxidoreductase</keyword>
<evidence type="ECO:0000256" key="3">
    <source>
        <dbReference type="ARBA" id="ARBA00022630"/>
    </source>
</evidence>
<dbReference type="RefSeq" id="WP_058284748.1">
    <property type="nucleotide sequence ID" value="NZ_CYSR01000009.1"/>
</dbReference>
<dbReference type="InterPro" id="IPR012132">
    <property type="entry name" value="GMC_OxRdtase"/>
</dbReference>
<evidence type="ECO:0000259" key="8">
    <source>
        <dbReference type="PROSITE" id="PS00624"/>
    </source>
</evidence>
<dbReference type="PROSITE" id="PS51257">
    <property type="entry name" value="PROKAR_LIPOPROTEIN"/>
    <property type="match status" value="1"/>
</dbReference>
<dbReference type="Proteomes" id="UP000051326">
    <property type="component" value="Unassembled WGS sequence"/>
</dbReference>
<keyword evidence="4 5" id="KW-0274">FAD</keyword>
<gene>
    <name evidence="9" type="primary">alkJ</name>
    <name evidence="9" type="ORF">PHA8399_00643</name>
</gene>
<protein>
    <submittedName>
        <fullName evidence="9">Alcohol dehydrogenase [acceptor]</fullName>
        <ecNumber evidence="9">1.1.99.-</ecNumber>
    </submittedName>
</protein>
<dbReference type="Gene3D" id="3.30.560.10">
    <property type="entry name" value="Glucose Oxidase, domain 3"/>
    <property type="match status" value="1"/>
</dbReference>
<comment type="similarity">
    <text evidence="2 6">Belongs to the GMC oxidoreductase family.</text>
</comment>
<feature type="domain" description="Glucose-methanol-choline oxidoreductase N-terminal" evidence="7">
    <location>
        <begin position="82"/>
        <end position="105"/>
    </location>
</feature>
<dbReference type="GO" id="GO:0050660">
    <property type="term" value="F:flavin adenine dinucleotide binding"/>
    <property type="evidence" value="ECO:0007669"/>
    <property type="project" value="InterPro"/>
</dbReference>
<evidence type="ECO:0000259" key="7">
    <source>
        <dbReference type="PROSITE" id="PS00623"/>
    </source>
</evidence>
<keyword evidence="3 6" id="KW-0285">Flavoprotein</keyword>
<reference evidence="9 10" key="1">
    <citation type="submission" date="2015-09" db="EMBL/GenBank/DDBJ databases">
        <authorList>
            <consortium name="Swine Surveillance"/>
        </authorList>
    </citation>
    <scope>NUCLEOTIDE SEQUENCE [LARGE SCALE GENOMIC DNA]</scope>
    <source>
        <strain evidence="9 10">CECT 8399</strain>
    </source>
</reference>
<dbReference type="SUPFAM" id="SSF54373">
    <property type="entry name" value="FAD-linked reductases, C-terminal domain"/>
    <property type="match status" value="1"/>
</dbReference>
<dbReference type="InterPro" id="IPR007867">
    <property type="entry name" value="GMC_OxRtase_C"/>
</dbReference>
<dbReference type="PANTHER" id="PTHR11552:SF147">
    <property type="entry name" value="CHOLINE DEHYDROGENASE, MITOCHONDRIAL"/>
    <property type="match status" value="1"/>
</dbReference>
<feature type="domain" description="Glucose-methanol-choline oxidoreductase N-terminal" evidence="8">
    <location>
        <begin position="265"/>
        <end position="279"/>
    </location>
</feature>
<proteinExistence type="inferred from homology"/>
<dbReference type="SUPFAM" id="SSF51905">
    <property type="entry name" value="FAD/NAD(P)-binding domain"/>
    <property type="match status" value="1"/>
</dbReference>
<dbReference type="PANTHER" id="PTHR11552">
    <property type="entry name" value="GLUCOSE-METHANOL-CHOLINE GMC OXIDOREDUCTASE"/>
    <property type="match status" value="1"/>
</dbReference>
<dbReference type="InterPro" id="IPR036188">
    <property type="entry name" value="FAD/NAD-bd_sf"/>
</dbReference>